<dbReference type="GeneID" id="56239376"/>
<evidence type="ECO:0000313" key="2">
    <source>
        <dbReference type="Proteomes" id="UP000465105"/>
    </source>
</evidence>
<accession>A0A6B9SY98</accession>
<dbReference type="EMBL" id="MN857617">
    <property type="protein sequence ID" value="QHJ75859.1"/>
    <property type="molecule type" value="Genomic_DNA"/>
</dbReference>
<organism evidence="1 2">
    <name type="scientific">Bacillus phage SRT01hs</name>
    <dbReference type="NCBI Taxonomy" id="2847044"/>
    <lineage>
        <taxon>Viruses</taxon>
        <taxon>Duplodnaviria</taxon>
        <taxon>Heunggongvirae</taxon>
        <taxon>Uroviricota</taxon>
        <taxon>Caudoviricetes</taxon>
        <taxon>Salasmaviridae</taxon>
        <taxon>Tatarstanvirinae</taxon>
        <taxon>Gaunavirus</taxon>
        <taxon>Gaunavirus SRT01hs</taxon>
    </lineage>
</organism>
<reference evidence="1 2" key="1">
    <citation type="submission" date="2019-12" db="EMBL/GenBank/DDBJ databases">
        <authorList>
            <person name="Shah Mahmud R."/>
            <person name="Ulyanova V."/>
            <person name="Mindubaeva L."/>
            <person name="Markelova M."/>
            <person name="Garifullina K."/>
            <person name="Malanin S."/>
            <person name="Doijad S.P."/>
            <person name="Chakraborty T."/>
            <person name="Ilinskaya O."/>
        </authorList>
    </citation>
    <scope>NUCLEOTIDE SEQUENCE [LARGE SCALE GENOMIC DNA]</scope>
</reference>
<sequence>MTITTEEWVMYYELNSIRYNLTFDTKEEAFTFYNNFRSFEGLVVSHFCRFQIKRRENYQPISFVRSIYNTKGQLIY</sequence>
<evidence type="ECO:0000313" key="1">
    <source>
        <dbReference type="EMBL" id="QHJ75859.1"/>
    </source>
</evidence>
<proteinExistence type="predicted"/>
<dbReference type="RefSeq" id="YP_009910625.1">
    <property type="nucleotide sequence ID" value="NC_049973.1"/>
</dbReference>
<name>A0A6B9SY98_9CAUD</name>
<dbReference type="Proteomes" id="UP000465105">
    <property type="component" value="Segment"/>
</dbReference>
<keyword evidence="2" id="KW-1185">Reference proteome</keyword>
<protein>
    <submittedName>
        <fullName evidence="1">Uncharacterized protein</fullName>
    </submittedName>
</protein>